<dbReference type="STRING" id="306902.C4XXI7"/>
<dbReference type="PANTHER" id="PTHR22775">
    <property type="entry name" value="SORTING NEXIN"/>
    <property type="match status" value="1"/>
</dbReference>
<reference evidence="2 3" key="1">
    <citation type="journal article" date="2009" name="Nature">
        <title>Evolution of pathogenicity and sexual reproduction in eight Candida genomes.</title>
        <authorList>
            <person name="Butler G."/>
            <person name="Rasmussen M.D."/>
            <person name="Lin M.F."/>
            <person name="Santos M.A."/>
            <person name="Sakthikumar S."/>
            <person name="Munro C.A."/>
            <person name="Rheinbay E."/>
            <person name="Grabherr M."/>
            <person name="Forche A."/>
            <person name="Reedy J.L."/>
            <person name="Agrafioti I."/>
            <person name="Arnaud M.B."/>
            <person name="Bates S."/>
            <person name="Brown A.J."/>
            <person name="Brunke S."/>
            <person name="Costanzo M.C."/>
            <person name="Fitzpatrick D.A."/>
            <person name="de Groot P.W."/>
            <person name="Harris D."/>
            <person name="Hoyer L.L."/>
            <person name="Hube B."/>
            <person name="Klis F.M."/>
            <person name="Kodira C."/>
            <person name="Lennard N."/>
            <person name="Logue M.E."/>
            <person name="Martin R."/>
            <person name="Neiman A.M."/>
            <person name="Nikolaou E."/>
            <person name="Quail M.A."/>
            <person name="Quinn J."/>
            <person name="Santos M.C."/>
            <person name="Schmitzberger F.F."/>
            <person name="Sherlock G."/>
            <person name="Shah P."/>
            <person name="Silverstein K.A."/>
            <person name="Skrzypek M.S."/>
            <person name="Soll D."/>
            <person name="Staggs R."/>
            <person name="Stansfield I."/>
            <person name="Stumpf M.P."/>
            <person name="Sudbery P.E."/>
            <person name="Srikantha T."/>
            <person name="Zeng Q."/>
            <person name="Berman J."/>
            <person name="Berriman M."/>
            <person name="Heitman J."/>
            <person name="Gow N.A."/>
            <person name="Lorenz M.C."/>
            <person name="Birren B.W."/>
            <person name="Kellis M."/>
            <person name="Cuomo C.A."/>
        </authorList>
    </citation>
    <scope>NUCLEOTIDE SEQUENCE [LARGE SCALE GENOMIC DNA]</scope>
    <source>
        <strain evidence="2 3">ATCC 42720</strain>
    </source>
</reference>
<dbReference type="PANTHER" id="PTHR22775:SF3">
    <property type="entry name" value="SORTING NEXIN-13"/>
    <property type="match status" value="1"/>
</dbReference>
<dbReference type="Proteomes" id="UP000007703">
    <property type="component" value="Unassembled WGS sequence"/>
</dbReference>
<protein>
    <recommendedName>
        <fullName evidence="1">Sorting nexin C-terminal domain-containing protein</fullName>
    </recommendedName>
</protein>
<organism evidence="2 3">
    <name type="scientific">Clavispora lusitaniae (strain ATCC 42720)</name>
    <name type="common">Yeast</name>
    <name type="synonym">Candida lusitaniae</name>
    <dbReference type="NCBI Taxonomy" id="306902"/>
    <lineage>
        <taxon>Eukaryota</taxon>
        <taxon>Fungi</taxon>
        <taxon>Dikarya</taxon>
        <taxon>Ascomycota</taxon>
        <taxon>Saccharomycotina</taxon>
        <taxon>Pichiomycetes</taxon>
        <taxon>Metschnikowiaceae</taxon>
        <taxon>Clavispora</taxon>
    </lineage>
</organism>
<dbReference type="GO" id="GO:0035091">
    <property type="term" value="F:phosphatidylinositol binding"/>
    <property type="evidence" value="ECO:0007669"/>
    <property type="project" value="TreeGrafter"/>
</dbReference>
<dbReference type="HOGENOM" id="CLU_1532381_0_0_1"/>
<dbReference type="KEGG" id="clu:CLUG_00660"/>
<dbReference type="AlphaFoldDB" id="C4XXI7"/>
<evidence type="ECO:0000259" key="1">
    <source>
        <dbReference type="Pfam" id="PF08628"/>
    </source>
</evidence>
<sequence length="175" mass="20397">MERELRQFDENEKNATGRVPFVKPISDFLMTVFDLGNSKTWLRGRALLVILQQVLGSTIERTITQQVELNAKSEERVLDVLNLLKSMLFPNGKFRESPQLRTKVEQASTRQEALFVLRVFTNETCSKIFGSRCANQACETFFEMVQNDYLNKNLLFEILDTFLLELFPEVNWESY</sequence>
<accession>C4XXI7</accession>
<dbReference type="InParanoid" id="C4XXI7"/>
<proteinExistence type="predicted"/>
<dbReference type="VEuPathDB" id="FungiDB:CLUG_00660"/>
<dbReference type="EMBL" id="CH408076">
    <property type="protein sequence ID" value="EEQ36537.1"/>
    <property type="molecule type" value="Genomic_DNA"/>
</dbReference>
<dbReference type="Pfam" id="PF08628">
    <property type="entry name" value="Nexin_C"/>
    <property type="match status" value="1"/>
</dbReference>
<gene>
    <name evidence="2" type="ORF">CLUG_00660</name>
</gene>
<dbReference type="InterPro" id="IPR013937">
    <property type="entry name" value="Sorting_nexin_C"/>
</dbReference>
<dbReference type="OrthoDB" id="120967at2759"/>
<feature type="domain" description="Sorting nexin C-terminal" evidence="1">
    <location>
        <begin position="41"/>
        <end position="148"/>
    </location>
</feature>
<evidence type="ECO:0000313" key="3">
    <source>
        <dbReference type="Proteomes" id="UP000007703"/>
    </source>
</evidence>
<evidence type="ECO:0000313" key="2">
    <source>
        <dbReference type="EMBL" id="EEQ36537.1"/>
    </source>
</evidence>
<name>C4XXI7_CLAL4</name>